<keyword evidence="1" id="KW-1133">Transmembrane helix</keyword>
<proteinExistence type="predicted"/>
<dbReference type="AlphaFoldDB" id="E8N3H3"/>
<dbReference type="RefSeq" id="WP_013559378.1">
    <property type="nucleotide sequence ID" value="NC_014960.1"/>
</dbReference>
<keyword evidence="1" id="KW-0812">Transmembrane</keyword>
<name>E8N3H3_ANATU</name>
<dbReference type="InParanoid" id="E8N3H3"/>
<accession>E8N3H3</accession>
<dbReference type="KEGG" id="atm:ANT_09530"/>
<feature type="transmembrane region" description="Helical" evidence="1">
    <location>
        <begin position="140"/>
        <end position="158"/>
    </location>
</feature>
<feature type="transmembrane region" description="Helical" evidence="1">
    <location>
        <begin position="65"/>
        <end position="88"/>
    </location>
</feature>
<dbReference type="HOGENOM" id="CLU_1479173_0_0_0"/>
<protein>
    <submittedName>
        <fullName evidence="2">Hypothetical membrane protein</fullName>
    </submittedName>
</protein>
<dbReference type="EMBL" id="AP012029">
    <property type="protein sequence ID" value="BAJ62987.1"/>
    <property type="molecule type" value="Genomic_DNA"/>
</dbReference>
<evidence type="ECO:0000256" key="1">
    <source>
        <dbReference type="SAM" id="Phobius"/>
    </source>
</evidence>
<dbReference type="Proteomes" id="UP000008922">
    <property type="component" value="Chromosome"/>
</dbReference>
<gene>
    <name evidence="2" type="ordered locus">ANT_09530</name>
</gene>
<evidence type="ECO:0000313" key="3">
    <source>
        <dbReference type="Proteomes" id="UP000008922"/>
    </source>
</evidence>
<reference evidence="2 3" key="1">
    <citation type="submission" date="2010-12" db="EMBL/GenBank/DDBJ databases">
        <title>Whole genome sequence of Anaerolinea thermophila UNI-1.</title>
        <authorList>
            <person name="Narita-Yamada S."/>
            <person name="Kishi E."/>
            <person name="Watanabe Y."/>
            <person name="Takasaki K."/>
            <person name="Ankai A."/>
            <person name="Oguchi A."/>
            <person name="Fukui S."/>
            <person name="Takahashi M."/>
            <person name="Yashiro I."/>
            <person name="Hosoyama A."/>
            <person name="Sekiguchi Y."/>
            <person name="Hanada S."/>
            <person name="Fujita N."/>
        </authorList>
    </citation>
    <scope>NUCLEOTIDE SEQUENCE [LARGE SCALE GENOMIC DNA]</scope>
    <source>
        <strain evidence="3">DSM 14523 / JCM 11388 / NBRC 100420 / UNI-1</strain>
    </source>
</reference>
<keyword evidence="1" id="KW-0472">Membrane</keyword>
<organism evidence="2 3">
    <name type="scientific">Anaerolinea thermophila (strain DSM 14523 / JCM 11388 / NBRC 100420 / UNI-1)</name>
    <dbReference type="NCBI Taxonomy" id="926569"/>
    <lineage>
        <taxon>Bacteria</taxon>
        <taxon>Bacillati</taxon>
        <taxon>Chloroflexota</taxon>
        <taxon>Anaerolineae</taxon>
        <taxon>Anaerolineales</taxon>
        <taxon>Anaerolineaceae</taxon>
        <taxon>Anaerolinea</taxon>
    </lineage>
</organism>
<evidence type="ECO:0000313" key="2">
    <source>
        <dbReference type="EMBL" id="BAJ62987.1"/>
    </source>
</evidence>
<sequence>MKTRNLLFFSICLTVLFPAMGFALQGMYPAVGLNLIMGVLWLGLTLKEIPWSTPAFFLLMCMENALLPLFGISPFLALLSVVSGLASWDLHAFMNRITVLKEPVVLYRFEQHHLSRLGLTLAGGTVLGVLGLSIHFRLGFFLAFILGMALLVIFWALITRIAPAPQRTPGASPFPEESREEE</sequence>
<keyword evidence="3" id="KW-1185">Reference proteome</keyword>
<dbReference type="STRING" id="926569.ANT_09530"/>